<dbReference type="AlphaFoldDB" id="A0A0W7TU51"/>
<keyword evidence="1" id="KW-1133">Transmembrane helix</keyword>
<evidence type="ECO:0000256" key="1">
    <source>
        <dbReference type="SAM" id="Phobius"/>
    </source>
</evidence>
<keyword evidence="1" id="KW-0812">Transmembrane</keyword>
<feature type="transmembrane region" description="Helical" evidence="1">
    <location>
        <begin position="69"/>
        <end position="87"/>
    </location>
</feature>
<feature type="transmembrane region" description="Helical" evidence="1">
    <location>
        <begin position="25"/>
        <end position="49"/>
    </location>
</feature>
<evidence type="ECO:0008006" key="4">
    <source>
        <dbReference type="Google" id="ProtNLM"/>
    </source>
</evidence>
<name>A0A0W7TU51_9FIRM</name>
<protein>
    <recommendedName>
        <fullName evidence="4">DUF3267 domain-containing protein</fullName>
    </recommendedName>
</protein>
<proteinExistence type="predicted"/>
<reference evidence="2 3" key="1">
    <citation type="submission" date="2015-10" db="EMBL/GenBank/DDBJ databases">
        <title>A novel member of the family Ruminococcaceae isolated from human faeces.</title>
        <authorList>
            <person name="Shkoporov A.N."/>
            <person name="Chaplin A.V."/>
            <person name="Motuzova O.V."/>
            <person name="Kafarskaia L.I."/>
            <person name="Efimov B.A."/>
        </authorList>
    </citation>
    <scope>NUCLEOTIDE SEQUENCE [LARGE SCALE GENOMIC DNA]</scope>
    <source>
        <strain evidence="2 3">668</strain>
    </source>
</reference>
<gene>
    <name evidence="2" type="ORF">ASJ35_03620</name>
</gene>
<sequence length="205" mass="22604">MRGTLTLPDGYAGLCSIDLQKDKRLALLINGLALLINGLALLIALPLVFLGNRIVPLRTRFSMDDGFGFYFLRLGMLTAGYAAYVVLHELVHGVCMKYFSGAPVRYGFTGLYAYAGSEAYFTKKRYFIIALAPVAVWGVVLLALCMLVPAPWFWTVYLIQIGNIAGAAGDFYVVWRFAAMPPDILVRDAGVDMTVYSRGRKVQAQ</sequence>
<feature type="transmembrane region" description="Helical" evidence="1">
    <location>
        <begin position="156"/>
        <end position="175"/>
    </location>
</feature>
<dbReference type="Pfam" id="PF11667">
    <property type="entry name" value="DUF3267"/>
    <property type="match status" value="1"/>
</dbReference>
<dbReference type="InterPro" id="IPR021683">
    <property type="entry name" value="DUF3267"/>
</dbReference>
<feature type="transmembrane region" description="Helical" evidence="1">
    <location>
        <begin position="126"/>
        <end position="150"/>
    </location>
</feature>
<evidence type="ECO:0000313" key="3">
    <source>
        <dbReference type="Proteomes" id="UP000053433"/>
    </source>
</evidence>
<dbReference type="RefSeq" id="WP_058722793.1">
    <property type="nucleotide sequence ID" value="NZ_CAUEXJ010000003.1"/>
</dbReference>
<evidence type="ECO:0000313" key="2">
    <source>
        <dbReference type="EMBL" id="KUE77369.1"/>
    </source>
</evidence>
<accession>A0A0W7TU51</accession>
<dbReference type="Proteomes" id="UP000053433">
    <property type="component" value="Unassembled WGS sequence"/>
</dbReference>
<keyword evidence="1" id="KW-0472">Membrane</keyword>
<dbReference type="EMBL" id="LMUA01000003">
    <property type="protein sequence ID" value="KUE77369.1"/>
    <property type="molecule type" value="Genomic_DNA"/>
</dbReference>
<comment type="caution">
    <text evidence="2">The sequence shown here is derived from an EMBL/GenBank/DDBJ whole genome shotgun (WGS) entry which is preliminary data.</text>
</comment>
<organism evidence="2 3">
    <name type="scientific">Ruthenibacterium lactatiformans</name>
    <dbReference type="NCBI Taxonomy" id="1550024"/>
    <lineage>
        <taxon>Bacteria</taxon>
        <taxon>Bacillati</taxon>
        <taxon>Bacillota</taxon>
        <taxon>Clostridia</taxon>
        <taxon>Eubacteriales</taxon>
        <taxon>Oscillospiraceae</taxon>
        <taxon>Ruthenibacterium</taxon>
    </lineage>
</organism>